<keyword evidence="5" id="KW-1185">Reference proteome</keyword>
<keyword evidence="1" id="KW-0732">Signal</keyword>
<reference evidence="4 5" key="1">
    <citation type="submission" date="2018-06" db="EMBL/GenBank/DDBJ databases">
        <title>Mucibacter soli gen. nov., sp. nov., a new member of the family Chitinophagaceae producing mucin.</title>
        <authorList>
            <person name="Kim M.-K."/>
            <person name="Park S."/>
            <person name="Kim T.-S."/>
            <person name="Joung Y."/>
            <person name="Han J.-H."/>
            <person name="Kim S.B."/>
        </authorList>
    </citation>
    <scope>NUCLEOTIDE SEQUENCE [LARGE SCALE GENOMIC DNA]</scope>
    <source>
        <strain evidence="4 5">R1-15</strain>
    </source>
</reference>
<feature type="chain" id="PRO_5015888736" description="PA domain-containing protein" evidence="1">
    <location>
        <begin position="27"/>
        <end position="636"/>
    </location>
</feature>
<comment type="caution">
    <text evidence="4">The sequence shown here is derived from an EMBL/GenBank/DDBJ whole genome shotgun (WGS) entry which is preliminary data.</text>
</comment>
<evidence type="ECO:0000313" key="5">
    <source>
        <dbReference type="Proteomes" id="UP000248745"/>
    </source>
</evidence>
<evidence type="ECO:0008006" key="6">
    <source>
        <dbReference type="Google" id="ProtNLM"/>
    </source>
</evidence>
<dbReference type="PROSITE" id="PS51257">
    <property type="entry name" value="PROKAR_LIPOPROTEIN"/>
    <property type="match status" value="1"/>
</dbReference>
<evidence type="ECO:0000259" key="3">
    <source>
        <dbReference type="Pfam" id="PF18962"/>
    </source>
</evidence>
<dbReference type="Proteomes" id="UP000248745">
    <property type="component" value="Unassembled WGS sequence"/>
</dbReference>
<gene>
    <name evidence="4" type="ORF">DN068_18010</name>
</gene>
<accession>A0A2W2BCZ7</accession>
<dbReference type="SUPFAM" id="SSF52025">
    <property type="entry name" value="PA domain"/>
    <property type="match status" value="1"/>
</dbReference>
<name>A0A2W2BCZ7_9BACT</name>
<dbReference type="RefSeq" id="WP_111000339.1">
    <property type="nucleotide sequence ID" value="NZ_QKTW01000023.1"/>
</dbReference>
<dbReference type="OrthoDB" id="613015at2"/>
<evidence type="ECO:0000259" key="2">
    <source>
        <dbReference type="Pfam" id="PF02225"/>
    </source>
</evidence>
<dbReference type="Pfam" id="PF02225">
    <property type="entry name" value="PA"/>
    <property type="match status" value="1"/>
</dbReference>
<proteinExistence type="predicted"/>
<dbReference type="InterPro" id="IPR003137">
    <property type="entry name" value="PA_domain"/>
</dbReference>
<dbReference type="Gene3D" id="3.50.30.30">
    <property type="match status" value="1"/>
</dbReference>
<feature type="signal peptide" evidence="1">
    <location>
        <begin position="1"/>
        <end position="26"/>
    </location>
</feature>
<sequence>MKHFNLLGSLLLSGACLVGGTNLAVAQSQYQPMKDNIIANLSSVRLMVNTPTNLTGTKKASIADWGAQPSTPMLNKPVIQGEDSLAATNPLTNAAAVAGKVCLLYRGGGISFVTKATAAASAGAIAVIIVNNVPGDPIAMGGGTGVALGIPVMMVTQADGDLINEALHNNVPVTVSFGTWALGATHDLGIVGNYQATPHATNVPYTQLAGTSGAFPYSFICGGGVANYGTATEHNIVVTDSVYWTPTGGSASFKAAHSYTIDSIAPADSIKFGFNATPYTLAAPTGQGSYSHNYSMTYDSVALEGTPQDNLYTFNHNISDSIVCKGAYDFTKYEPNVSISIQPAGGSNNFTMGPIFYMPNGGYASKVQYYLSINPPASLENLTASVYVFKWTDTLQKDSTIEAGELQLMGANIKNFTSADTFGVFTVDLTDDNGSPFAQIDANSHYWVAVEAPLGSFLGMDKTASWFSRAYGFYLAGGVRAAAGTADPAESIIGTDLNTGLADPNNVFGVYPFAGNALFIDSVQFDRYNEVPAVAMHMYKTAPVGVKNVTKNIGNVTLFPNPAQGSTNVSVELNNASKNVTYKVIDALGRSMYSETHHNVQSEKVSLDVSRYAAGNYYLLIGTDNGTTFKKFTVIK</sequence>
<feature type="domain" description="Secretion system C-terminal sorting" evidence="3">
    <location>
        <begin position="558"/>
        <end position="634"/>
    </location>
</feature>
<dbReference type="InterPro" id="IPR026444">
    <property type="entry name" value="Secre_tail"/>
</dbReference>
<protein>
    <recommendedName>
        <fullName evidence="6">PA domain-containing protein</fullName>
    </recommendedName>
</protein>
<dbReference type="AlphaFoldDB" id="A0A2W2BCZ7"/>
<dbReference type="EMBL" id="QKTW01000023">
    <property type="protein sequence ID" value="PZF71536.1"/>
    <property type="molecule type" value="Genomic_DNA"/>
</dbReference>
<feature type="domain" description="PA" evidence="2">
    <location>
        <begin position="86"/>
        <end position="162"/>
    </location>
</feature>
<evidence type="ECO:0000313" key="4">
    <source>
        <dbReference type="EMBL" id="PZF71536.1"/>
    </source>
</evidence>
<dbReference type="Gene3D" id="2.60.40.3080">
    <property type="match status" value="1"/>
</dbReference>
<dbReference type="InterPro" id="IPR046450">
    <property type="entry name" value="PA_dom_sf"/>
</dbReference>
<dbReference type="NCBIfam" id="TIGR04183">
    <property type="entry name" value="Por_Secre_tail"/>
    <property type="match status" value="1"/>
</dbReference>
<evidence type="ECO:0000256" key="1">
    <source>
        <dbReference type="SAM" id="SignalP"/>
    </source>
</evidence>
<dbReference type="Pfam" id="PF18962">
    <property type="entry name" value="Por_Secre_tail"/>
    <property type="match status" value="1"/>
</dbReference>
<organism evidence="4 5">
    <name type="scientific">Taibaiella soli</name>
    <dbReference type="NCBI Taxonomy" id="1649169"/>
    <lineage>
        <taxon>Bacteria</taxon>
        <taxon>Pseudomonadati</taxon>
        <taxon>Bacteroidota</taxon>
        <taxon>Chitinophagia</taxon>
        <taxon>Chitinophagales</taxon>
        <taxon>Chitinophagaceae</taxon>
        <taxon>Taibaiella</taxon>
    </lineage>
</organism>